<dbReference type="InterPro" id="IPR011460">
    <property type="entry name" value="Lcl_C"/>
</dbReference>
<dbReference type="InterPro" id="IPR000157">
    <property type="entry name" value="TIR_dom"/>
</dbReference>
<dbReference type="Gene3D" id="3.40.50.10140">
    <property type="entry name" value="Toll/interleukin-1 receptor homology (TIR) domain"/>
    <property type="match status" value="1"/>
</dbReference>
<feature type="domain" description="TIR" evidence="2">
    <location>
        <begin position="7"/>
        <end position="148"/>
    </location>
</feature>
<feature type="region of interest" description="Disordered" evidence="1">
    <location>
        <begin position="156"/>
        <end position="190"/>
    </location>
</feature>
<proteinExistence type="predicted"/>
<reference evidence="3 4" key="1">
    <citation type="submission" date="2016-07" db="EMBL/GenBank/DDBJ databases">
        <title>Draft genome of Scalindua rubra, obtained from a brine-seawater interface in the Red Sea, sheds light on salt adaptation in anammox bacteria.</title>
        <authorList>
            <person name="Speth D.R."/>
            <person name="Lagkouvardos I."/>
            <person name="Wang Y."/>
            <person name="Qian P.-Y."/>
            <person name="Dutilh B.E."/>
            <person name="Jetten M.S."/>
        </authorList>
    </citation>
    <scope>NUCLEOTIDE SEQUENCE [LARGE SCALE GENOMIC DNA]</scope>
    <source>
        <strain evidence="3">BSI-1</strain>
    </source>
</reference>
<dbReference type="Proteomes" id="UP000094056">
    <property type="component" value="Unassembled WGS sequence"/>
</dbReference>
<evidence type="ECO:0000256" key="1">
    <source>
        <dbReference type="SAM" id="MobiDB-lite"/>
    </source>
</evidence>
<dbReference type="EMBL" id="MAYW01000066">
    <property type="protein sequence ID" value="ODS32365.1"/>
    <property type="molecule type" value="Genomic_DNA"/>
</dbReference>
<protein>
    <recommendedName>
        <fullName evidence="2">TIR domain-containing protein</fullName>
    </recommendedName>
</protein>
<accession>A0A1E3X9P3</accession>
<dbReference type="InterPro" id="IPR035897">
    <property type="entry name" value="Toll_tir_struct_dom_sf"/>
</dbReference>
<gene>
    <name evidence="3" type="ORF">SCARUB_02516</name>
</gene>
<sequence length="361" mass="41071">MASSQSERKHVFISYSHVDAEWLRRLKVHLKPLEREGAIDLWSDDNIKAGSKWRKEIREAIKKAKVAVLLISADFLASEFIVNDEMPPLLTVAEKEDAVILPVIVSPCMFEQTESLSKFQAVNPPTKPLIGISKAEQEEVFVNVVKVIVNSLREQDDNKETEMDVSTIEEIKQERQKKKKTSPKSKPIREKKITTFRSTPAPLSKREIKAIFVEKDFFDRDIYDSGNGFNNDFEIQEDGKVVLDHASGLMWQRSGSGASYKNFEEVNAYIRQLNSKSLAGYSDWRLPTLEEAMSLMKSTENKDELYIDAKFDEEQEWIITSDPYKGFFGPSASSAWVVDFGNGSCGSNDFIDDGDYDRAVR</sequence>
<organism evidence="3 4">
    <name type="scientific">Candidatus Scalindua rubra</name>
    <dbReference type="NCBI Taxonomy" id="1872076"/>
    <lineage>
        <taxon>Bacteria</taxon>
        <taxon>Pseudomonadati</taxon>
        <taxon>Planctomycetota</taxon>
        <taxon>Candidatus Brocadiia</taxon>
        <taxon>Candidatus Brocadiales</taxon>
        <taxon>Candidatus Scalinduaceae</taxon>
        <taxon>Candidatus Scalindua</taxon>
    </lineage>
</organism>
<dbReference type="SMART" id="SM00255">
    <property type="entry name" value="TIR"/>
    <property type="match status" value="1"/>
</dbReference>
<evidence type="ECO:0000313" key="3">
    <source>
        <dbReference type="EMBL" id="ODS32365.1"/>
    </source>
</evidence>
<dbReference type="GO" id="GO:0007165">
    <property type="term" value="P:signal transduction"/>
    <property type="evidence" value="ECO:0007669"/>
    <property type="project" value="InterPro"/>
</dbReference>
<name>A0A1E3X9P3_9BACT</name>
<comment type="caution">
    <text evidence="3">The sequence shown here is derived from an EMBL/GenBank/DDBJ whole genome shotgun (WGS) entry which is preliminary data.</text>
</comment>
<dbReference type="PROSITE" id="PS50104">
    <property type="entry name" value="TIR"/>
    <property type="match status" value="1"/>
</dbReference>
<dbReference type="Pfam" id="PF13676">
    <property type="entry name" value="TIR_2"/>
    <property type="match status" value="1"/>
</dbReference>
<dbReference type="Pfam" id="PF07603">
    <property type="entry name" value="Lcl_C"/>
    <property type="match status" value="1"/>
</dbReference>
<evidence type="ECO:0000313" key="4">
    <source>
        <dbReference type="Proteomes" id="UP000094056"/>
    </source>
</evidence>
<dbReference type="AlphaFoldDB" id="A0A1E3X9P3"/>
<evidence type="ECO:0000259" key="2">
    <source>
        <dbReference type="PROSITE" id="PS50104"/>
    </source>
</evidence>
<dbReference type="SUPFAM" id="SSF52200">
    <property type="entry name" value="Toll/Interleukin receptor TIR domain"/>
    <property type="match status" value="1"/>
</dbReference>